<dbReference type="Proteomes" id="UP000769157">
    <property type="component" value="Unassembled WGS sequence"/>
</dbReference>
<protein>
    <recommendedName>
        <fullName evidence="3">Dihydrofolate reductase</fullName>
        <ecNumber evidence="2">1.5.1.3</ecNumber>
    </recommendedName>
</protein>
<evidence type="ECO:0000313" key="9">
    <source>
        <dbReference type="EMBL" id="KAH3661297.1"/>
    </source>
</evidence>
<sequence>MTKVSLIVAALVPKLGIGYKGQLPWALKEEMKYFRKVTTQTVDKSKKNAVIMGRKTWESIPARFRPLKDRVNVVLTRNVGAFSEKYADELATHGENVKIADSLKSALQSLDTKQIEEVFVIGGAELYNQVLKNDPELIERVFLTEVSAEKELEMDAFIELLEPWKRQEPHVWTAYLATKGLDAEFAQHNNEAGFRFSYQIYSPSRS</sequence>
<dbReference type="GO" id="GO:0046655">
    <property type="term" value="P:folic acid metabolic process"/>
    <property type="evidence" value="ECO:0007669"/>
    <property type="project" value="TreeGrafter"/>
</dbReference>
<evidence type="ECO:0000259" key="8">
    <source>
        <dbReference type="PROSITE" id="PS51330"/>
    </source>
</evidence>
<dbReference type="PRINTS" id="PR00070">
    <property type="entry name" value="DHFR"/>
</dbReference>
<dbReference type="InterPro" id="IPR017925">
    <property type="entry name" value="DHFR_CS"/>
</dbReference>
<keyword evidence="5" id="KW-0521">NADP</keyword>
<comment type="similarity">
    <text evidence="7">Belongs to the dihydrofolate reductase family.</text>
</comment>
<dbReference type="PROSITE" id="PS00075">
    <property type="entry name" value="DHFR_1"/>
    <property type="match status" value="1"/>
</dbReference>
<evidence type="ECO:0000256" key="4">
    <source>
        <dbReference type="ARBA" id="ARBA00022563"/>
    </source>
</evidence>
<evidence type="ECO:0000313" key="10">
    <source>
        <dbReference type="Proteomes" id="UP000769157"/>
    </source>
</evidence>
<dbReference type="EC" id="1.5.1.3" evidence="2"/>
<dbReference type="InterPro" id="IPR024072">
    <property type="entry name" value="DHFR-like_dom_sf"/>
</dbReference>
<keyword evidence="6" id="KW-0560">Oxidoreductase</keyword>
<keyword evidence="10" id="KW-1185">Reference proteome</keyword>
<dbReference type="GO" id="GO:0046452">
    <property type="term" value="P:dihydrofolate metabolic process"/>
    <property type="evidence" value="ECO:0007669"/>
    <property type="project" value="TreeGrafter"/>
</dbReference>
<dbReference type="OrthoDB" id="414698at2759"/>
<accession>A0A9P8NXL0</accession>
<dbReference type="CDD" id="cd00209">
    <property type="entry name" value="DHFR"/>
    <property type="match status" value="1"/>
</dbReference>
<dbReference type="GO" id="GO:0005739">
    <property type="term" value="C:mitochondrion"/>
    <property type="evidence" value="ECO:0007669"/>
    <property type="project" value="TreeGrafter"/>
</dbReference>
<dbReference type="GO" id="GO:0046654">
    <property type="term" value="P:tetrahydrofolate biosynthetic process"/>
    <property type="evidence" value="ECO:0007669"/>
    <property type="project" value="InterPro"/>
</dbReference>
<evidence type="ECO:0000256" key="6">
    <source>
        <dbReference type="ARBA" id="ARBA00023002"/>
    </source>
</evidence>
<proteinExistence type="inferred from homology"/>
<dbReference type="PANTHER" id="PTHR48069:SF3">
    <property type="entry name" value="DIHYDROFOLATE REDUCTASE"/>
    <property type="match status" value="1"/>
</dbReference>
<dbReference type="Gene3D" id="3.40.430.10">
    <property type="entry name" value="Dihydrofolate Reductase, subunit A"/>
    <property type="match status" value="1"/>
</dbReference>
<keyword evidence="4" id="KW-0554">One-carbon metabolism</keyword>
<name>A0A9P8NXL0_9ASCO</name>
<dbReference type="RefSeq" id="XP_046058421.1">
    <property type="nucleotide sequence ID" value="XM_046208019.1"/>
</dbReference>
<dbReference type="AlphaFoldDB" id="A0A9P8NXL0"/>
<dbReference type="GO" id="GO:0004146">
    <property type="term" value="F:dihydrofolate reductase activity"/>
    <property type="evidence" value="ECO:0007669"/>
    <property type="project" value="UniProtKB-EC"/>
</dbReference>
<dbReference type="Pfam" id="PF00186">
    <property type="entry name" value="DHFR_1"/>
    <property type="match status" value="1"/>
</dbReference>
<gene>
    <name evidence="9" type="ORF">OGAPHI_006704</name>
</gene>
<evidence type="ECO:0000256" key="7">
    <source>
        <dbReference type="RuleBase" id="RU004474"/>
    </source>
</evidence>
<feature type="domain" description="DHFR" evidence="8">
    <location>
        <begin position="3"/>
        <end position="203"/>
    </location>
</feature>
<evidence type="ECO:0000256" key="3">
    <source>
        <dbReference type="ARBA" id="ARBA00018886"/>
    </source>
</evidence>
<dbReference type="SUPFAM" id="SSF53597">
    <property type="entry name" value="Dihydrofolate reductase-like"/>
    <property type="match status" value="1"/>
</dbReference>
<dbReference type="InterPro" id="IPR012259">
    <property type="entry name" value="DHFR"/>
</dbReference>
<evidence type="ECO:0000256" key="2">
    <source>
        <dbReference type="ARBA" id="ARBA00012856"/>
    </source>
</evidence>
<reference evidence="9" key="2">
    <citation type="submission" date="2021-01" db="EMBL/GenBank/DDBJ databases">
        <authorList>
            <person name="Schikora-Tamarit M.A."/>
        </authorList>
    </citation>
    <scope>NUCLEOTIDE SEQUENCE</scope>
    <source>
        <strain evidence="9">CBS6075</strain>
    </source>
</reference>
<dbReference type="GO" id="GO:0006730">
    <property type="term" value="P:one-carbon metabolic process"/>
    <property type="evidence" value="ECO:0007669"/>
    <property type="project" value="UniProtKB-KW"/>
</dbReference>
<organism evidence="9 10">
    <name type="scientific">Ogataea philodendri</name>
    <dbReference type="NCBI Taxonomy" id="1378263"/>
    <lineage>
        <taxon>Eukaryota</taxon>
        <taxon>Fungi</taxon>
        <taxon>Dikarya</taxon>
        <taxon>Ascomycota</taxon>
        <taxon>Saccharomycotina</taxon>
        <taxon>Pichiomycetes</taxon>
        <taxon>Pichiales</taxon>
        <taxon>Pichiaceae</taxon>
        <taxon>Ogataea</taxon>
    </lineage>
</organism>
<dbReference type="GeneID" id="70238668"/>
<dbReference type="InterPro" id="IPR001796">
    <property type="entry name" value="DHFR_dom"/>
</dbReference>
<dbReference type="PANTHER" id="PTHR48069">
    <property type="entry name" value="DIHYDROFOLATE REDUCTASE"/>
    <property type="match status" value="1"/>
</dbReference>
<comment type="pathway">
    <text evidence="1">Cofactor biosynthesis; tetrahydrofolate biosynthesis; 5,6,7,8-tetrahydrofolate from 7,8-dihydrofolate: step 1/1.</text>
</comment>
<evidence type="ECO:0000256" key="5">
    <source>
        <dbReference type="ARBA" id="ARBA00022857"/>
    </source>
</evidence>
<reference evidence="9" key="1">
    <citation type="journal article" date="2021" name="Open Biol.">
        <title>Shared evolutionary footprints suggest mitochondrial oxidative damage underlies multiple complex I losses in fungi.</title>
        <authorList>
            <person name="Schikora-Tamarit M.A."/>
            <person name="Marcet-Houben M."/>
            <person name="Nosek J."/>
            <person name="Gabaldon T."/>
        </authorList>
    </citation>
    <scope>NUCLEOTIDE SEQUENCE</scope>
    <source>
        <strain evidence="9">CBS6075</strain>
    </source>
</reference>
<dbReference type="GO" id="GO:0050661">
    <property type="term" value="F:NADP binding"/>
    <property type="evidence" value="ECO:0007669"/>
    <property type="project" value="InterPro"/>
</dbReference>
<dbReference type="PROSITE" id="PS51330">
    <property type="entry name" value="DHFR_2"/>
    <property type="match status" value="1"/>
</dbReference>
<dbReference type="EMBL" id="JAEUBE010000487">
    <property type="protein sequence ID" value="KAH3661297.1"/>
    <property type="molecule type" value="Genomic_DNA"/>
</dbReference>
<comment type="caution">
    <text evidence="9">The sequence shown here is derived from an EMBL/GenBank/DDBJ whole genome shotgun (WGS) entry which is preliminary data.</text>
</comment>
<evidence type="ECO:0000256" key="1">
    <source>
        <dbReference type="ARBA" id="ARBA00004903"/>
    </source>
</evidence>